<dbReference type="RefSeq" id="WP_138690922.1">
    <property type="nucleotide sequence ID" value="NZ_JBHSAZ010000046.1"/>
</dbReference>
<organism evidence="3 4">
    <name type="scientific">Nonomuraea zeae</name>
    <dbReference type="NCBI Taxonomy" id="1642303"/>
    <lineage>
        <taxon>Bacteria</taxon>
        <taxon>Bacillati</taxon>
        <taxon>Actinomycetota</taxon>
        <taxon>Actinomycetes</taxon>
        <taxon>Streptosporangiales</taxon>
        <taxon>Streptosporangiaceae</taxon>
        <taxon>Nonomuraea</taxon>
    </lineage>
</organism>
<dbReference type="EMBL" id="VCKX01000050">
    <property type="protein sequence ID" value="TMR33961.1"/>
    <property type="molecule type" value="Genomic_DNA"/>
</dbReference>
<dbReference type="Proteomes" id="UP000306628">
    <property type="component" value="Unassembled WGS sequence"/>
</dbReference>
<dbReference type="OrthoDB" id="4775411at2"/>
<dbReference type="GO" id="GO:0016491">
    <property type="term" value="F:oxidoreductase activity"/>
    <property type="evidence" value="ECO:0007669"/>
    <property type="project" value="UniProtKB-KW"/>
</dbReference>
<comment type="caution">
    <text evidence="3">The sequence shown here is derived from an EMBL/GenBank/DDBJ whole genome shotgun (WGS) entry which is preliminary data.</text>
</comment>
<evidence type="ECO:0000256" key="1">
    <source>
        <dbReference type="ARBA" id="ARBA00023002"/>
    </source>
</evidence>
<protein>
    <submittedName>
        <fullName evidence="3">FAD-binding oxidoreductase</fullName>
    </submittedName>
</protein>
<evidence type="ECO:0000313" key="4">
    <source>
        <dbReference type="Proteomes" id="UP000306628"/>
    </source>
</evidence>
<accession>A0A5S4GN09</accession>
<keyword evidence="1" id="KW-0560">Oxidoreductase</keyword>
<dbReference type="Gene3D" id="3.30.9.10">
    <property type="entry name" value="D-Amino Acid Oxidase, subunit A, domain 2"/>
    <property type="match status" value="1"/>
</dbReference>
<dbReference type="PANTHER" id="PTHR13847">
    <property type="entry name" value="SARCOSINE DEHYDROGENASE-RELATED"/>
    <property type="match status" value="1"/>
</dbReference>
<feature type="domain" description="FAD dependent oxidoreductase" evidence="2">
    <location>
        <begin position="3"/>
        <end position="343"/>
    </location>
</feature>
<dbReference type="SUPFAM" id="SSF51905">
    <property type="entry name" value="FAD/NAD(P)-binding domain"/>
    <property type="match status" value="1"/>
</dbReference>
<dbReference type="PANTHER" id="PTHR13847:SF289">
    <property type="entry name" value="GLYCINE OXIDASE"/>
    <property type="match status" value="1"/>
</dbReference>
<dbReference type="AlphaFoldDB" id="A0A5S4GN09"/>
<dbReference type="Pfam" id="PF01266">
    <property type="entry name" value="DAO"/>
    <property type="match status" value="1"/>
</dbReference>
<evidence type="ECO:0000313" key="3">
    <source>
        <dbReference type="EMBL" id="TMR33961.1"/>
    </source>
</evidence>
<gene>
    <name evidence="3" type="ORF">ETD85_18230</name>
</gene>
<name>A0A5S4GN09_9ACTN</name>
<evidence type="ECO:0000259" key="2">
    <source>
        <dbReference type="Pfam" id="PF01266"/>
    </source>
</evidence>
<dbReference type="InterPro" id="IPR036188">
    <property type="entry name" value="FAD/NAD-bd_sf"/>
</dbReference>
<dbReference type="GO" id="GO:0005737">
    <property type="term" value="C:cytoplasm"/>
    <property type="evidence" value="ECO:0007669"/>
    <property type="project" value="TreeGrafter"/>
</dbReference>
<dbReference type="PROSITE" id="PS51257">
    <property type="entry name" value="PROKAR_LIPOPROTEIN"/>
    <property type="match status" value="1"/>
</dbReference>
<sequence length="369" mass="39255">MKAIIVGGGILGTALACRLATERADVELFEAGRLGGATSAVGAGWLNSGGKEPFEYHVLNVHGMAEHATLAREFGHAPWYHASGNLRWTTPDRTDELRAHAERLRSWGYPVELLSPKRVNEIEPYLRVPDDVTQVAHYPWEGLADLTQLVGALAHRAAVHGAKIHTNARVASLIIDGDRITGVTLVDGTTVSADVVAICAGRWSDEVARTAGVELPMAPSLGFNIYTGPAPVVLTSMVHTPDVNFRPDGAGRVMARTKEFDSAVPIDGALDPVPDVGREILARAVKYLPGLAGVPIEGARVAYRSIPGDDRPVVGHVPGRPGLYLLVTHSGGTLGPLLGRLAALEIAHGERDSRLARFGPGRIVGERAR</sequence>
<keyword evidence="4" id="KW-1185">Reference proteome</keyword>
<proteinExistence type="predicted"/>
<dbReference type="Gene3D" id="3.50.50.60">
    <property type="entry name" value="FAD/NAD(P)-binding domain"/>
    <property type="match status" value="1"/>
</dbReference>
<dbReference type="InterPro" id="IPR006076">
    <property type="entry name" value="FAD-dep_OxRdtase"/>
</dbReference>
<reference evidence="3 4" key="1">
    <citation type="submission" date="2019-05" db="EMBL/GenBank/DDBJ databases">
        <title>Draft genome sequence of Nonomuraea zeae DSM 100528.</title>
        <authorList>
            <person name="Saricaoglu S."/>
            <person name="Isik K."/>
        </authorList>
    </citation>
    <scope>NUCLEOTIDE SEQUENCE [LARGE SCALE GENOMIC DNA]</scope>
    <source>
        <strain evidence="3 4">DSM 100528</strain>
    </source>
</reference>